<dbReference type="EMBL" id="JARBHB010000005">
    <property type="protein sequence ID" value="KAJ8884192.1"/>
    <property type="molecule type" value="Genomic_DNA"/>
</dbReference>
<name>A0ABQ9HIN5_9NEOP</name>
<protein>
    <submittedName>
        <fullName evidence="2">Uncharacterized protein</fullName>
    </submittedName>
</protein>
<keyword evidence="1" id="KW-0175">Coiled coil</keyword>
<feature type="coiled-coil region" evidence="1">
    <location>
        <begin position="119"/>
        <end position="377"/>
    </location>
</feature>
<gene>
    <name evidence="2" type="ORF">PR048_016049</name>
</gene>
<proteinExistence type="predicted"/>
<sequence>MMWSEVRRMPLQYRQAKEALATLVEHLLEGTVASARYLYIRASKTSAVIPSVVNRTPTIRWRRPWKILTDRNLSSDLRAAAFGFYNNIVATQQRKYSIHLTADPTCPLCGNTDTALHRLEAHEQQNKILLKNNAKAYESKLLNLQAQIGTISKENETLLEHLKSSASLVSELDGSVLEWSQRAEELREEVCLLRESNNKQEVLVSDCERDKQDYAEQLDECSSQVLHLAAELQSIKTERGELRKQLRTVEKHTRTAEQLEADLRCLQSDLTLASKTAQNQEKMIHLLTAEKAVVAENLVNMTSKIDRLELEVMSLRQTVNEQVNELDKAKDAINKAVKLENEVNNVGKELDAAKTTLAEQESVLARSEEEIKSFKSQVIFPGGRQFDSRKSRDDVGKWWPSHPSRIAHCVVCPRAQNSGLCRDDDPRVERATHAQHVSGATQRVLTCPTSPRPLEETAEQLYAVTSHASEQLSMHTA</sequence>
<evidence type="ECO:0000256" key="1">
    <source>
        <dbReference type="SAM" id="Coils"/>
    </source>
</evidence>
<organism evidence="2 3">
    <name type="scientific">Dryococelus australis</name>
    <dbReference type="NCBI Taxonomy" id="614101"/>
    <lineage>
        <taxon>Eukaryota</taxon>
        <taxon>Metazoa</taxon>
        <taxon>Ecdysozoa</taxon>
        <taxon>Arthropoda</taxon>
        <taxon>Hexapoda</taxon>
        <taxon>Insecta</taxon>
        <taxon>Pterygota</taxon>
        <taxon>Neoptera</taxon>
        <taxon>Polyneoptera</taxon>
        <taxon>Phasmatodea</taxon>
        <taxon>Verophasmatodea</taxon>
        <taxon>Anareolatae</taxon>
        <taxon>Phasmatidae</taxon>
        <taxon>Eurycanthinae</taxon>
        <taxon>Dryococelus</taxon>
    </lineage>
</organism>
<accession>A0ABQ9HIN5</accession>
<dbReference type="Proteomes" id="UP001159363">
    <property type="component" value="Chromosome 4"/>
</dbReference>
<keyword evidence="3" id="KW-1185">Reference proteome</keyword>
<evidence type="ECO:0000313" key="2">
    <source>
        <dbReference type="EMBL" id="KAJ8884192.1"/>
    </source>
</evidence>
<comment type="caution">
    <text evidence="2">The sequence shown here is derived from an EMBL/GenBank/DDBJ whole genome shotgun (WGS) entry which is preliminary data.</text>
</comment>
<evidence type="ECO:0000313" key="3">
    <source>
        <dbReference type="Proteomes" id="UP001159363"/>
    </source>
</evidence>
<reference evidence="2 3" key="1">
    <citation type="submission" date="2023-02" db="EMBL/GenBank/DDBJ databases">
        <title>LHISI_Scaffold_Assembly.</title>
        <authorList>
            <person name="Stuart O.P."/>
            <person name="Cleave R."/>
            <person name="Magrath M.J.L."/>
            <person name="Mikheyev A.S."/>
        </authorList>
    </citation>
    <scope>NUCLEOTIDE SEQUENCE [LARGE SCALE GENOMIC DNA]</scope>
    <source>
        <strain evidence="2">Daus_M_001</strain>
        <tissue evidence="2">Leg muscle</tissue>
    </source>
</reference>